<dbReference type="InterPro" id="IPR009057">
    <property type="entry name" value="Homeodomain-like_sf"/>
</dbReference>
<dbReference type="PRINTS" id="PR00455">
    <property type="entry name" value="HTHTETR"/>
</dbReference>
<dbReference type="EMBL" id="KX588876">
    <property type="protein sequence ID" value="AQU14181.1"/>
    <property type="molecule type" value="Genomic_DNA"/>
</dbReference>
<dbReference type="FunFam" id="1.10.10.60:FF:000141">
    <property type="entry name" value="TetR family transcriptional regulator"/>
    <property type="match status" value="1"/>
</dbReference>
<keyword evidence="1" id="KW-0805">Transcription regulation</keyword>
<sequence length="160" mass="18106">MPCDLPQNGIFAEKFTKNGCLGRKNFYRWQLEFYTKLYSMVLSTISKRKMDKPQPGDLQQPSAKAEAIVAAAMREFLAHSYAATSMDRVAKAAGVSKATVYSYFENKEELFSTSIERFAKEKYAAVFNPTGDRPWEGEPRVVLRRIVSNFLEMAAGDPQL</sequence>
<proteinExistence type="predicted"/>
<dbReference type="PANTHER" id="PTHR30055:SF234">
    <property type="entry name" value="HTH-TYPE TRANSCRIPTIONAL REGULATOR BETI"/>
    <property type="match status" value="1"/>
</dbReference>
<dbReference type="SUPFAM" id="SSF46689">
    <property type="entry name" value="Homeodomain-like"/>
    <property type="match status" value="1"/>
</dbReference>
<protein>
    <submittedName>
        <fullName evidence="6">TetR family transcriptional regulator</fullName>
    </submittedName>
</protein>
<feature type="DNA-binding region" description="H-T-H motif" evidence="4">
    <location>
        <begin position="85"/>
        <end position="104"/>
    </location>
</feature>
<evidence type="ECO:0000256" key="1">
    <source>
        <dbReference type="ARBA" id="ARBA00023015"/>
    </source>
</evidence>
<dbReference type="Gene3D" id="1.10.357.10">
    <property type="entry name" value="Tetracycline Repressor, domain 2"/>
    <property type="match status" value="1"/>
</dbReference>
<dbReference type="PROSITE" id="PS01081">
    <property type="entry name" value="HTH_TETR_1"/>
    <property type="match status" value="1"/>
</dbReference>
<keyword evidence="2 4" id="KW-0238">DNA-binding</keyword>
<dbReference type="Pfam" id="PF00440">
    <property type="entry name" value="TetR_N"/>
    <property type="match status" value="1"/>
</dbReference>
<dbReference type="GO" id="GO:0045892">
    <property type="term" value="P:negative regulation of DNA-templated transcription"/>
    <property type="evidence" value="ECO:0007669"/>
    <property type="project" value="UniProtKB-ARBA"/>
</dbReference>
<feature type="domain" description="HTH tetR-type" evidence="5">
    <location>
        <begin position="62"/>
        <end position="122"/>
    </location>
</feature>
<dbReference type="InterPro" id="IPR023772">
    <property type="entry name" value="DNA-bd_HTH_TetR-type_CS"/>
</dbReference>
<accession>A0A1S6M1M3</accession>
<evidence type="ECO:0000259" key="5">
    <source>
        <dbReference type="PROSITE" id="PS50977"/>
    </source>
</evidence>
<dbReference type="PANTHER" id="PTHR30055">
    <property type="entry name" value="HTH-TYPE TRANSCRIPTIONAL REGULATOR RUTR"/>
    <property type="match status" value="1"/>
</dbReference>
<dbReference type="InterPro" id="IPR050109">
    <property type="entry name" value="HTH-type_TetR-like_transc_reg"/>
</dbReference>
<name>A0A1S6M1M3_9CYAN</name>
<evidence type="ECO:0000256" key="2">
    <source>
        <dbReference type="ARBA" id="ARBA00023125"/>
    </source>
</evidence>
<dbReference type="GO" id="GO:0000976">
    <property type="term" value="F:transcription cis-regulatory region binding"/>
    <property type="evidence" value="ECO:0007669"/>
    <property type="project" value="TreeGrafter"/>
</dbReference>
<dbReference type="AlphaFoldDB" id="A0A1S6M1M3"/>
<organism evidence="6">
    <name type="scientific">Hormoscilla spongeliae GUM096</name>
    <dbReference type="NCBI Taxonomy" id="1962682"/>
    <lineage>
        <taxon>Bacteria</taxon>
        <taxon>Bacillati</taxon>
        <taxon>Cyanobacteriota</taxon>
        <taxon>Cyanophyceae</taxon>
        <taxon>Gomontiellales</taxon>
        <taxon>Gomontiellaceae</taxon>
        <taxon>Hormoscilla</taxon>
    </lineage>
</organism>
<evidence type="ECO:0000256" key="3">
    <source>
        <dbReference type="ARBA" id="ARBA00023163"/>
    </source>
</evidence>
<evidence type="ECO:0000313" key="6">
    <source>
        <dbReference type="EMBL" id="AQU14181.1"/>
    </source>
</evidence>
<dbReference type="PROSITE" id="PS50977">
    <property type="entry name" value="HTH_TETR_2"/>
    <property type="match status" value="1"/>
</dbReference>
<evidence type="ECO:0000256" key="4">
    <source>
        <dbReference type="PROSITE-ProRule" id="PRU00335"/>
    </source>
</evidence>
<keyword evidence="3" id="KW-0804">Transcription</keyword>
<dbReference type="GO" id="GO:0003700">
    <property type="term" value="F:DNA-binding transcription factor activity"/>
    <property type="evidence" value="ECO:0007669"/>
    <property type="project" value="TreeGrafter"/>
</dbReference>
<dbReference type="InterPro" id="IPR001647">
    <property type="entry name" value="HTH_TetR"/>
</dbReference>
<reference evidence="6" key="1">
    <citation type="journal article" date="2017" name="Nat. Chem. Biol.">
        <title>Metagenomic discovery of polybrominated diphenyl ether biosynthesis by marine sponges.</title>
        <authorList>
            <person name="Agarwal V."/>
            <person name="Blanton J.M."/>
            <person name="Podell S."/>
            <person name="Taton A."/>
            <person name="Schorn M.A."/>
            <person name="Busch J."/>
            <person name="Lin Z."/>
            <person name="Schmidt E.W."/>
            <person name="Jensen P.R."/>
            <person name="Paul V.J."/>
            <person name="Biggs J.S."/>
            <person name="Golden J.W."/>
            <person name="Allen E.E."/>
            <person name="Moore B.S."/>
        </authorList>
    </citation>
    <scope>NUCLEOTIDE SEQUENCE</scope>
    <source>
        <strain evidence="6">GUM096</strain>
    </source>
</reference>